<dbReference type="GO" id="GO:0005783">
    <property type="term" value="C:endoplasmic reticulum"/>
    <property type="evidence" value="ECO:0007669"/>
    <property type="project" value="TreeGrafter"/>
</dbReference>
<keyword evidence="7" id="KW-1185">Reference proteome</keyword>
<dbReference type="InterPro" id="IPR042099">
    <property type="entry name" value="ANL_N_sf"/>
</dbReference>
<feature type="compositionally biased region" description="Basic and acidic residues" evidence="4">
    <location>
        <begin position="1707"/>
        <end position="1729"/>
    </location>
</feature>
<evidence type="ECO:0000256" key="4">
    <source>
        <dbReference type="SAM" id="MobiDB-lite"/>
    </source>
</evidence>
<dbReference type="PROSITE" id="PS00455">
    <property type="entry name" value="AMP_BINDING"/>
    <property type="match status" value="1"/>
</dbReference>
<keyword evidence="2" id="KW-0067">ATP-binding</keyword>
<gene>
    <name evidence="6" type="ORF">FIESC28_03598</name>
</gene>
<dbReference type="InterPro" id="IPR000873">
    <property type="entry name" value="AMP-dep_synth/lig_dom"/>
</dbReference>
<feature type="region of interest" description="Disordered" evidence="4">
    <location>
        <begin position="1599"/>
        <end position="1619"/>
    </location>
</feature>
<dbReference type="GO" id="GO:0016020">
    <property type="term" value="C:membrane"/>
    <property type="evidence" value="ECO:0007669"/>
    <property type="project" value="TreeGrafter"/>
</dbReference>
<evidence type="ECO:0000313" key="6">
    <source>
        <dbReference type="EMBL" id="RBR23585.1"/>
    </source>
</evidence>
<evidence type="ECO:0000259" key="5">
    <source>
        <dbReference type="Pfam" id="PF00501"/>
    </source>
</evidence>
<dbReference type="PANTHER" id="PTHR43272:SF33">
    <property type="entry name" value="AMP-BINDING DOMAIN-CONTAINING PROTEIN-RELATED"/>
    <property type="match status" value="1"/>
</dbReference>
<feature type="compositionally biased region" description="Basic residues" evidence="4">
    <location>
        <begin position="1692"/>
        <end position="1702"/>
    </location>
</feature>
<comment type="caution">
    <text evidence="6">The sequence shown here is derived from an EMBL/GenBank/DDBJ whole genome shotgun (WGS) entry which is preliminary data.</text>
</comment>
<dbReference type="InterPro" id="IPR001680">
    <property type="entry name" value="WD40_rpt"/>
</dbReference>
<dbReference type="InterPro" id="IPR020845">
    <property type="entry name" value="AMP-binding_CS"/>
</dbReference>
<dbReference type="PROSITE" id="PS50082">
    <property type="entry name" value="WD_REPEATS_2"/>
    <property type="match status" value="1"/>
</dbReference>
<dbReference type="Gene3D" id="3.40.50.12780">
    <property type="entry name" value="N-terminal domain of ligase-like"/>
    <property type="match status" value="1"/>
</dbReference>
<dbReference type="SUPFAM" id="SSF50978">
    <property type="entry name" value="WD40 repeat-like"/>
    <property type="match status" value="1"/>
</dbReference>
<dbReference type="PANTHER" id="PTHR43272">
    <property type="entry name" value="LONG-CHAIN-FATTY-ACID--COA LIGASE"/>
    <property type="match status" value="1"/>
</dbReference>
<dbReference type="SMART" id="SM00320">
    <property type="entry name" value="WD40"/>
    <property type="match status" value="5"/>
</dbReference>
<keyword evidence="1" id="KW-0547">Nucleotide-binding</keyword>
<dbReference type="Pfam" id="PF00501">
    <property type="entry name" value="AMP-binding"/>
    <property type="match status" value="1"/>
</dbReference>
<dbReference type="SUPFAM" id="SSF56801">
    <property type="entry name" value="Acetyl-CoA synthetase-like"/>
    <property type="match status" value="1"/>
</dbReference>
<evidence type="ECO:0000256" key="3">
    <source>
        <dbReference type="PROSITE-ProRule" id="PRU00221"/>
    </source>
</evidence>
<dbReference type="InterPro" id="IPR036322">
    <property type="entry name" value="WD40_repeat_dom_sf"/>
</dbReference>
<dbReference type="RefSeq" id="XP_031018176.1">
    <property type="nucleotide sequence ID" value="XM_031157747.1"/>
</dbReference>
<organism evidence="6 7">
    <name type="scientific">Fusarium coffeatum</name>
    <dbReference type="NCBI Taxonomy" id="231269"/>
    <lineage>
        <taxon>Eukaryota</taxon>
        <taxon>Fungi</taxon>
        <taxon>Dikarya</taxon>
        <taxon>Ascomycota</taxon>
        <taxon>Pezizomycotina</taxon>
        <taxon>Sordariomycetes</taxon>
        <taxon>Hypocreomycetidae</taxon>
        <taxon>Hypocreales</taxon>
        <taxon>Nectriaceae</taxon>
        <taxon>Fusarium</taxon>
        <taxon>Fusarium incarnatum-equiseti species complex</taxon>
    </lineage>
</organism>
<dbReference type="Proteomes" id="UP000253153">
    <property type="component" value="Unassembled WGS sequence"/>
</dbReference>
<dbReference type="InterPro" id="IPR015943">
    <property type="entry name" value="WD40/YVTN_repeat-like_dom_sf"/>
</dbReference>
<feature type="region of interest" description="Disordered" evidence="4">
    <location>
        <begin position="1687"/>
        <end position="1729"/>
    </location>
</feature>
<reference evidence="6 7" key="1">
    <citation type="submission" date="2018-06" db="EMBL/GenBank/DDBJ databases">
        <title>Fusarium incarnatum-equiseti species complex species 28.</title>
        <authorList>
            <person name="Gardiner D.M."/>
        </authorList>
    </citation>
    <scope>NUCLEOTIDE SEQUENCE [LARGE SCALE GENOMIC DNA]</scope>
    <source>
        <strain evidence="6 7">FIESC_28</strain>
    </source>
</reference>
<name>A0A366S4K7_9HYPO</name>
<feature type="domain" description="AMP-dependent synthetase/ligase" evidence="5">
    <location>
        <begin position="169"/>
        <end position="539"/>
    </location>
</feature>
<dbReference type="Gene3D" id="2.130.10.10">
    <property type="entry name" value="YVTN repeat-like/Quinoprotein amine dehydrogenase"/>
    <property type="match status" value="1"/>
</dbReference>
<evidence type="ECO:0000313" key="7">
    <source>
        <dbReference type="Proteomes" id="UP000253153"/>
    </source>
</evidence>
<dbReference type="GeneID" id="41993043"/>
<feature type="repeat" description="WD" evidence="3">
    <location>
        <begin position="1498"/>
        <end position="1539"/>
    </location>
</feature>
<keyword evidence="3" id="KW-0853">WD repeat</keyword>
<dbReference type="EMBL" id="QKXC01000073">
    <property type="protein sequence ID" value="RBR23585.1"/>
    <property type="molecule type" value="Genomic_DNA"/>
</dbReference>
<feature type="region of interest" description="Disordered" evidence="4">
    <location>
        <begin position="853"/>
        <end position="957"/>
    </location>
</feature>
<evidence type="ECO:0000256" key="2">
    <source>
        <dbReference type="ARBA" id="ARBA00022840"/>
    </source>
</evidence>
<evidence type="ECO:0000256" key="1">
    <source>
        <dbReference type="ARBA" id="ARBA00022741"/>
    </source>
</evidence>
<dbReference type="OrthoDB" id="10248252at2759"/>
<dbReference type="GO" id="GO:0004467">
    <property type="term" value="F:long-chain fatty acid-CoA ligase activity"/>
    <property type="evidence" value="ECO:0007669"/>
    <property type="project" value="TreeGrafter"/>
</dbReference>
<feature type="compositionally biased region" description="Basic and acidic residues" evidence="4">
    <location>
        <begin position="895"/>
        <end position="906"/>
    </location>
</feature>
<protein>
    <recommendedName>
        <fullName evidence="5">AMP-dependent synthetase/ligase domain-containing protein</fullName>
    </recommendedName>
</protein>
<accession>A0A366S4K7</accession>
<dbReference type="GO" id="GO:0005524">
    <property type="term" value="F:ATP binding"/>
    <property type="evidence" value="ECO:0007669"/>
    <property type="project" value="UniProtKB-KW"/>
</dbReference>
<sequence length="1765" mass="197017">MALQTQKDYDILYKKLTTNPPPGRPYGVPVAGTEKPNRTAAYRHWAVGDGPLVTALEPGINSTHDILNRSARKWPNSKCLGTRHWNQTTQQWEDKYDWITYADFDIRRKNFGAGIVEIHKAINYAPEKYGVGLWSQNRAEWQIAGKAVPCPSWSRRRIMDLGCCAVNLHTYFGIASQSLYTVSLYETLGPDTTEYIINHAEVTCVVCSLPHIPVLLKMSPRLPGLKLIVSLDPLEQGELASHTKASVLNEIASHHGIQIFSMAQVEEIGAKSGRAPQPPTRDDLCTINYTSGTTGNPKGVVITHGNAVSAIAGGRTNGNVSPKDTHMSYLPLAHIYGRLIDQIAVAEGAAIGFFRGDILGLVDDMKILKPTGFISVPRLFNRFNSAIRTATIEAEGVRGALSRRVIETKKANMRLPPGQASNTHFLYDRIWTPKVKAAVGMDKVHSMVSGSAQLDPDVQQFLRAAFANHFAQGFGMTETYAVGSIQARGDFTTGNIGGPMCCVELCLESVPEFDYTVDDKPNPRGELLLRGPVIFREYYKNDEETRKTLDADGWFHSGDICEIDKMGRFKIIDRKKNVLKLAQGEYISPERIENVYLGSSNLVNAAYVHGDGTQSSLVAIFGIDVENFAPFASKILQETITPNQVADLRVAANNPKVKAKFIKVLDTIGSKHKFNSFEKVRNVHLDIDPFTIDNGLFTPTLKLKRPQAAKAFRDHIDRMYEELAAQEPIGKNKLSIDNRGRVPTAPIPLLHNLARTGNEPPHKRRRVERRSVKECLQQQIRPLVSSAVERLPREVYHINALAIKTVTELCISKFFRRRWDETCGYLSPTDLSILSTQACDVVKRLSEGSEFRVAPIASPTPPARQLHRATRVATPPRGQTEESHSSDFGSEPESDELRGPKEREGPRSTLHQPTRPRESNPPTFFFAPELPKASETEISQHVQRRPYKPRERREPNPQNRFYQLTKKPYITAEYRNAIKAGTRHPVNISSTELPLQPVAYHVDFSPDEIAQITEQLSQYKNERLAPTLETLTRCVRLGNLPASSGRSNRDMNAFAADLWAGQVAEVPRVLSFTAEPVSEQTKKREGQLRRASRLSSLLLAREMSGNHGCQRTRQYLNFREEFKTLCEDDLEVVAEFTNCAGDITTGAWVSNESFTCGTTTHSDTHNQQYNKPGNLLLCSTTKGTLRAFPDHRIPRPRVEKGENSTEAMRQSQDPWLYSSVVSSDYNEQDDLAYTSGFDKTVKVWKVNSKGAHMEAIATWQHTGNVNFVAAAKDRSGRVATAADSPTDAVRIYTIEKGNEANSTYQTFSCSRKDAEGSDKWAYFPATMQWGRAPGCQHLLLVGYSPRSLTGDDQDIPEDKKTSGEIILWNAEENKQIPVLTASTANVFEVAWHPTLQRFIVATTPTGLSISTPKIRTQVHIFQRDKERLGGTGFAQYQALDCKASDINELTFVPNSPGHAYVSAACTDGKVYVWDTAQGDRPIHTLRHGKPIEEYCGDREKEDTGIKFTAWNTTLARFYTGSSDGVVKVWNIRRRKAPFVRDILTAPGPIAWGGFSPDNSKLAIGDATGRCFILSIDARDAPESHFMTLPGTTRRLRRPQPLLLHPEPDPPGADEDGMDTDTELDDASYARRTYLDTRCLRLSHNPVIGAVQGPEYASSNLFRLDAHLNEDPTAPLLADFERLQKDSEAASIGRRRRSVRRVKVPSPPDERLKSVHSENKKQDFDSEQLDRGEMNDLVKAGALLNIEEDWGFIYEETMSLDDADTY</sequence>
<proteinExistence type="predicted"/>